<organism evidence="2 3">
    <name type="scientific">Candidatus Gottesmanbacteria bacterium RBG_16_37_8</name>
    <dbReference type="NCBI Taxonomy" id="1798371"/>
    <lineage>
        <taxon>Bacteria</taxon>
        <taxon>Candidatus Gottesmaniibacteriota</taxon>
    </lineage>
</organism>
<comment type="caution">
    <text evidence="2">The sequence shown here is derived from an EMBL/GenBank/DDBJ whole genome shotgun (WGS) entry which is preliminary data.</text>
</comment>
<sequence length="211" mass="22558">MPNFLSKLNKNFRAKNNKIVPLLAIAISLIGIFTILRFISISQDPRSRAASINLGNLPAGCYYVRGNCTGNQSPGTTGSCKPILVCPTATPTATLTPTSTPLISLTPTPTIINPSITLTPTVKLNCLTCLNEGNSSLCLDLKDKTSSCIPTLEAVNDQNRVCVPCKLMPPTPTPYKCTFRPACLDATPPCTDQKPVEGWCTIGSPNIIFHP</sequence>
<proteinExistence type="predicted"/>
<gene>
    <name evidence="2" type="ORF">A2W14_07005</name>
</gene>
<accession>A0A1F5YT07</accession>
<protein>
    <submittedName>
        <fullName evidence="2">Uncharacterized protein</fullName>
    </submittedName>
</protein>
<keyword evidence="1" id="KW-0472">Membrane</keyword>
<evidence type="ECO:0000256" key="1">
    <source>
        <dbReference type="SAM" id="Phobius"/>
    </source>
</evidence>
<dbReference type="EMBL" id="MFJA01000035">
    <property type="protein sequence ID" value="OGG03244.1"/>
    <property type="molecule type" value="Genomic_DNA"/>
</dbReference>
<feature type="transmembrane region" description="Helical" evidence="1">
    <location>
        <begin position="20"/>
        <end position="39"/>
    </location>
</feature>
<reference evidence="2 3" key="1">
    <citation type="journal article" date="2016" name="Nat. Commun.">
        <title>Thousands of microbial genomes shed light on interconnected biogeochemical processes in an aquifer system.</title>
        <authorList>
            <person name="Anantharaman K."/>
            <person name="Brown C.T."/>
            <person name="Hug L.A."/>
            <person name="Sharon I."/>
            <person name="Castelle C.J."/>
            <person name="Probst A.J."/>
            <person name="Thomas B.C."/>
            <person name="Singh A."/>
            <person name="Wilkins M.J."/>
            <person name="Karaoz U."/>
            <person name="Brodie E.L."/>
            <person name="Williams K.H."/>
            <person name="Hubbard S.S."/>
            <person name="Banfield J.F."/>
        </authorList>
    </citation>
    <scope>NUCLEOTIDE SEQUENCE [LARGE SCALE GENOMIC DNA]</scope>
</reference>
<name>A0A1F5YT07_9BACT</name>
<dbReference type="Proteomes" id="UP000176665">
    <property type="component" value="Unassembled WGS sequence"/>
</dbReference>
<evidence type="ECO:0000313" key="3">
    <source>
        <dbReference type="Proteomes" id="UP000176665"/>
    </source>
</evidence>
<keyword evidence="1" id="KW-1133">Transmembrane helix</keyword>
<evidence type="ECO:0000313" key="2">
    <source>
        <dbReference type="EMBL" id="OGG03244.1"/>
    </source>
</evidence>
<dbReference type="AlphaFoldDB" id="A0A1F5YT07"/>
<keyword evidence="1" id="KW-0812">Transmembrane</keyword>